<evidence type="ECO:0000313" key="2">
    <source>
        <dbReference type="Proteomes" id="UP000270094"/>
    </source>
</evidence>
<dbReference type="AlphaFoldDB" id="A0A3P7LMW0"/>
<dbReference type="EMBL" id="UYYB01108714">
    <property type="protein sequence ID" value="VDM80462.1"/>
    <property type="molecule type" value="Genomic_DNA"/>
</dbReference>
<keyword evidence="2" id="KW-1185">Reference proteome</keyword>
<dbReference type="OrthoDB" id="10033535at2759"/>
<dbReference type="GO" id="GO:0016020">
    <property type="term" value="C:membrane"/>
    <property type="evidence" value="ECO:0007669"/>
    <property type="project" value="InterPro"/>
</dbReference>
<evidence type="ECO:0000313" key="1">
    <source>
        <dbReference type="EMBL" id="VDM80462.1"/>
    </source>
</evidence>
<name>A0A3P7LMW0_STRVU</name>
<organism evidence="1 2">
    <name type="scientific">Strongylus vulgaris</name>
    <name type="common">Blood worm</name>
    <dbReference type="NCBI Taxonomy" id="40348"/>
    <lineage>
        <taxon>Eukaryota</taxon>
        <taxon>Metazoa</taxon>
        <taxon>Ecdysozoa</taxon>
        <taxon>Nematoda</taxon>
        <taxon>Chromadorea</taxon>
        <taxon>Rhabditida</taxon>
        <taxon>Rhabditina</taxon>
        <taxon>Rhabditomorpha</taxon>
        <taxon>Strongyloidea</taxon>
        <taxon>Strongylidae</taxon>
        <taxon>Strongylus</taxon>
    </lineage>
</organism>
<reference evidence="1 2" key="1">
    <citation type="submission" date="2018-11" db="EMBL/GenBank/DDBJ databases">
        <authorList>
            <consortium name="Pathogen Informatics"/>
        </authorList>
    </citation>
    <scope>NUCLEOTIDE SEQUENCE [LARGE SCALE GENOMIC DNA]</scope>
</reference>
<dbReference type="Gene3D" id="1.10.1450.10">
    <property type="entry name" value="Tetraspanin"/>
    <property type="match status" value="1"/>
</dbReference>
<protein>
    <submittedName>
        <fullName evidence="1">Uncharacterized protein</fullName>
    </submittedName>
</protein>
<accession>A0A3P7LMW0</accession>
<sequence>MEIEESRKITVLIDKLQFYVKCCGATTGDDYLASRWMALVSTDPAYENDDPPLVPLSCCRQIHGASALNPAHHSMFVGLKSPVSRDRDYLVEKALGLLIHFNLEIEQQTHQNPLLGKD</sequence>
<gene>
    <name evidence="1" type="ORF">SVUK_LOCUS15460</name>
</gene>
<dbReference type="SUPFAM" id="SSF48652">
    <property type="entry name" value="Tetraspanin"/>
    <property type="match status" value="1"/>
</dbReference>
<dbReference type="Proteomes" id="UP000270094">
    <property type="component" value="Unassembled WGS sequence"/>
</dbReference>
<proteinExistence type="predicted"/>
<dbReference type="InterPro" id="IPR008952">
    <property type="entry name" value="Tetraspanin_EC2_sf"/>
</dbReference>